<dbReference type="RefSeq" id="WP_379807273.1">
    <property type="nucleotide sequence ID" value="NZ_JBHUOL010000018.1"/>
</dbReference>
<dbReference type="InterPro" id="IPR046732">
    <property type="entry name" value="DUF6624"/>
</dbReference>
<accession>A0ABW5ZBD9</accession>
<dbReference type="EMBL" id="JBHUOL010000018">
    <property type="protein sequence ID" value="MFD2909092.1"/>
    <property type="molecule type" value="Genomic_DNA"/>
</dbReference>
<evidence type="ECO:0000313" key="3">
    <source>
        <dbReference type="Proteomes" id="UP001597549"/>
    </source>
</evidence>
<gene>
    <name evidence="2" type="ORF">ACFSX9_10110</name>
</gene>
<protein>
    <submittedName>
        <fullName evidence="2">DUF6624 domain-containing protein</fullName>
    </submittedName>
</protein>
<feature type="coiled-coil region" evidence="1">
    <location>
        <begin position="114"/>
        <end position="163"/>
    </location>
</feature>
<name>A0ABW5ZBD9_9FLAO</name>
<evidence type="ECO:0000256" key="1">
    <source>
        <dbReference type="SAM" id="Coils"/>
    </source>
</evidence>
<evidence type="ECO:0000313" key="2">
    <source>
        <dbReference type="EMBL" id="MFD2909092.1"/>
    </source>
</evidence>
<dbReference type="Pfam" id="PF20329">
    <property type="entry name" value="DUF6624"/>
    <property type="match status" value="1"/>
</dbReference>
<reference evidence="3" key="1">
    <citation type="journal article" date="2019" name="Int. J. Syst. Evol. Microbiol.">
        <title>The Global Catalogue of Microorganisms (GCM) 10K type strain sequencing project: providing services to taxonomists for standard genome sequencing and annotation.</title>
        <authorList>
            <consortium name="The Broad Institute Genomics Platform"/>
            <consortium name="The Broad Institute Genome Sequencing Center for Infectious Disease"/>
            <person name="Wu L."/>
            <person name="Ma J."/>
        </authorList>
    </citation>
    <scope>NUCLEOTIDE SEQUENCE [LARGE SCALE GENOMIC DNA]</scope>
    <source>
        <strain evidence="3">KCTC 52644</strain>
    </source>
</reference>
<comment type="caution">
    <text evidence="2">The sequence shown here is derived from an EMBL/GenBank/DDBJ whole genome shotgun (WGS) entry which is preliminary data.</text>
</comment>
<keyword evidence="3" id="KW-1185">Reference proteome</keyword>
<organism evidence="2 3">
    <name type="scientific">Flavobacterium ardleyense</name>
    <dbReference type="NCBI Taxonomy" id="2038737"/>
    <lineage>
        <taxon>Bacteria</taxon>
        <taxon>Pseudomonadati</taxon>
        <taxon>Bacteroidota</taxon>
        <taxon>Flavobacteriia</taxon>
        <taxon>Flavobacteriales</taxon>
        <taxon>Flavobacteriaceae</taxon>
        <taxon>Flavobacterium</taxon>
    </lineage>
</organism>
<proteinExistence type="predicted"/>
<dbReference type="Proteomes" id="UP001597549">
    <property type="component" value="Unassembled WGS sequence"/>
</dbReference>
<keyword evidence="1" id="KW-0175">Coiled coil</keyword>
<sequence>MKTTFLKTFIALLISNYAIGQNMDKYNSFIQKADSLYNLNDFKNTAVAYQNAFDANEGKAMPVDRYNAACVFALTGDSKKAFYHLMYSAENPKIKYSNYGHLTTDPDLKSLHKSKQWHKLLKKVQANKDEIEKNFDKPLIAILENVYDEDQKYRKQIEEVEKKYGRDSDEMKKHWELINKKDSINLITVQKILDEKGWLAPNVIGNKGNSTFFLVIQHSPLEFQEKYLPMMREAVKNGNANGSSLALLEDRVAIRTGGKQIYGSQIGRDPETGIFYVMPLEDPENVDVRRKAVGLGTISEYISHWNLTWDVEKHIEASKKLENK</sequence>